<evidence type="ECO:0000259" key="1">
    <source>
        <dbReference type="Pfam" id="PF19694"/>
    </source>
</evidence>
<protein>
    <submittedName>
        <fullName evidence="2">DUF6194 family protein</fullName>
    </submittedName>
</protein>
<proteinExistence type="predicted"/>
<gene>
    <name evidence="2" type="ORF">ABZ510_19590</name>
</gene>
<evidence type="ECO:0000313" key="3">
    <source>
        <dbReference type="Proteomes" id="UP001550628"/>
    </source>
</evidence>
<keyword evidence="3" id="KW-1185">Reference proteome</keyword>
<dbReference type="RefSeq" id="WP_356954127.1">
    <property type="nucleotide sequence ID" value="NZ_JBEYBD010000001.1"/>
</dbReference>
<evidence type="ECO:0000313" key="2">
    <source>
        <dbReference type="EMBL" id="MEU1954053.1"/>
    </source>
</evidence>
<reference evidence="2 3" key="1">
    <citation type="submission" date="2024-06" db="EMBL/GenBank/DDBJ databases">
        <title>The Natural Products Discovery Center: Release of the First 8490 Sequenced Strains for Exploring Actinobacteria Biosynthetic Diversity.</title>
        <authorList>
            <person name="Kalkreuter E."/>
            <person name="Kautsar S.A."/>
            <person name="Yang D."/>
            <person name="Bader C.D."/>
            <person name="Teijaro C.N."/>
            <person name="Fluegel L."/>
            <person name="Davis C.M."/>
            <person name="Simpson J.R."/>
            <person name="Lauterbach L."/>
            <person name="Steele A.D."/>
            <person name="Gui C."/>
            <person name="Meng S."/>
            <person name="Li G."/>
            <person name="Viehrig K."/>
            <person name="Ye F."/>
            <person name="Su P."/>
            <person name="Kiefer A.F."/>
            <person name="Nichols A."/>
            <person name="Cepeda A.J."/>
            <person name="Yan W."/>
            <person name="Fan B."/>
            <person name="Jiang Y."/>
            <person name="Adhikari A."/>
            <person name="Zheng C.-J."/>
            <person name="Schuster L."/>
            <person name="Cowan T.M."/>
            <person name="Smanski M.J."/>
            <person name="Chevrette M.G."/>
            <person name="De Carvalho L.P.S."/>
            <person name="Shen B."/>
        </authorList>
    </citation>
    <scope>NUCLEOTIDE SEQUENCE [LARGE SCALE GENOMIC DNA]</scope>
    <source>
        <strain evidence="2 3">NPDC019708</strain>
    </source>
</reference>
<accession>A0ABV2WT31</accession>
<dbReference type="EMBL" id="JBEYBF010000013">
    <property type="protein sequence ID" value="MEU1954053.1"/>
    <property type="molecule type" value="Genomic_DNA"/>
</dbReference>
<name>A0ABV2WT31_9NOCA</name>
<dbReference type="InterPro" id="IPR045676">
    <property type="entry name" value="DUF6194"/>
</dbReference>
<feature type="domain" description="DUF6194" evidence="1">
    <location>
        <begin position="1"/>
        <end position="153"/>
    </location>
</feature>
<dbReference type="Proteomes" id="UP001550628">
    <property type="component" value="Unassembled WGS sequence"/>
</dbReference>
<organism evidence="2 3">
    <name type="scientific">Nocardia rhamnosiphila</name>
    <dbReference type="NCBI Taxonomy" id="426716"/>
    <lineage>
        <taxon>Bacteria</taxon>
        <taxon>Bacillati</taxon>
        <taxon>Actinomycetota</taxon>
        <taxon>Actinomycetes</taxon>
        <taxon>Mycobacteriales</taxon>
        <taxon>Nocardiaceae</taxon>
        <taxon>Nocardia</taxon>
    </lineage>
</organism>
<comment type="caution">
    <text evidence="2">The sequence shown here is derived from an EMBL/GenBank/DDBJ whole genome shotgun (WGS) entry which is preliminary data.</text>
</comment>
<dbReference type="Pfam" id="PF19694">
    <property type="entry name" value="DUF6194"/>
    <property type="match status" value="1"/>
</dbReference>
<sequence>MTFDEIIEYLGARDGVLTQQPRPGDGTPEIAWGDAFFFYAPDGAVPANTQPFATLVTKDYPGDERSRLDRPGVFRVNIHVGRELFTTWTGRAPRDPEPAGTDPAVTDTVIAHPVYGELGWLAVVAPGPNTADTVRELLAVAHDRARVRSQRRSGTR</sequence>